<sequence length="311" mass="34025">MRSMDFPSTTRTIFPTPIPLSFVPQIRTRAFEKAILPLRESIPVPNYDSPHTRAAQLTIFGSVFVFAAALAVGLHFYAHFLTRRTRADEAFIAIAFVRASQVSNRQHARMGLESTYLGYTTGMDTSFRRVLHMAMFAVSAICPITLGLNIPQCKPVRAHYAYPTLPGSKCRPEGTEMFGTGIASAVCDAVLVLLPTPVNGRMRLSSQERIQAISLLAVGLVATVASVVRSYHVWALFHSDSIDASWQTYPIYIATDAGFNLGIICACAPHIRPLVKYYLRFGGKPVQNPVSPNSPQPDGIPVVASLASWKG</sequence>
<dbReference type="Pfam" id="PF20684">
    <property type="entry name" value="Fung_rhodopsin"/>
    <property type="match status" value="1"/>
</dbReference>
<name>A0A9P4TV95_9PEZI</name>
<dbReference type="PANTHER" id="PTHR33048">
    <property type="entry name" value="PTH11-LIKE INTEGRAL MEMBRANE PROTEIN (AFU_ORTHOLOGUE AFUA_5G11245)"/>
    <property type="match status" value="1"/>
</dbReference>
<evidence type="ECO:0000313" key="9">
    <source>
        <dbReference type="Proteomes" id="UP000800235"/>
    </source>
</evidence>
<dbReference type="PANTHER" id="PTHR33048:SF129">
    <property type="entry name" value="INTEGRAL MEMBRANE PROTEIN-RELATED"/>
    <property type="match status" value="1"/>
</dbReference>
<feature type="transmembrane region" description="Helical" evidence="6">
    <location>
        <begin position="130"/>
        <end position="150"/>
    </location>
</feature>
<dbReference type="Proteomes" id="UP000800235">
    <property type="component" value="Unassembled WGS sequence"/>
</dbReference>
<evidence type="ECO:0000259" key="7">
    <source>
        <dbReference type="Pfam" id="PF20684"/>
    </source>
</evidence>
<dbReference type="GO" id="GO:0016020">
    <property type="term" value="C:membrane"/>
    <property type="evidence" value="ECO:0007669"/>
    <property type="project" value="UniProtKB-SubCell"/>
</dbReference>
<feature type="transmembrane region" description="Helical" evidence="6">
    <location>
        <begin position="177"/>
        <end position="198"/>
    </location>
</feature>
<keyword evidence="4 6" id="KW-0472">Membrane</keyword>
<proteinExistence type="inferred from homology"/>
<feature type="transmembrane region" description="Helical" evidence="6">
    <location>
        <begin position="251"/>
        <end position="271"/>
    </location>
</feature>
<evidence type="ECO:0000256" key="6">
    <source>
        <dbReference type="SAM" id="Phobius"/>
    </source>
</evidence>
<comment type="caution">
    <text evidence="8">The sequence shown here is derived from an EMBL/GenBank/DDBJ whole genome shotgun (WGS) entry which is preliminary data.</text>
</comment>
<evidence type="ECO:0000256" key="4">
    <source>
        <dbReference type="ARBA" id="ARBA00023136"/>
    </source>
</evidence>
<dbReference type="InterPro" id="IPR049326">
    <property type="entry name" value="Rhodopsin_dom_fungi"/>
</dbReference>
<organism evidence="8 9">
    <name type="scientific">Tothia fuscella</name>
    <dbReference type="NCBI Taxonomy" id="1048955"/>
    <lineage>
        <taxon>Eukaryota</taxon>
        <taxon>Fungi</taxon>
        <taxon>Dikarya</taxon>
        <taxon>Ascomycota</taxon>
        <taxon>Pezizomycotina</taxon>
        <taxon>Dothideomycetes</taxon>
        <taxon>Pleosporomycetidae</taxon>
        <taxon>Venturiales</taxon>
        <taxon>Cylindrosympodiaceae</taxon>
        <taxon>Tothia</taxon>
    </lineage>
</organism>
<protein>
    <recommendedName>
        <fullName evidence="7">Rhodopsin domain-containing protein</fullName>
    </recommendedName>
</protein>
<dbReference type="OrthoDB" id="5393606at2759"/>
<comment type="subcellular location">
    <subcellularLocation>
        <location evidence="1">Membrane</location>
        <topology evidence="1">Multi-pass membrane protein</topology>
    </subcellularLocation>
</comment>
<evidence type="ECO:0000256" key="5">
    <source>
        <dbReference type="ARBA" id="ARBA00038359"/>
    </source>
</evidence>
<dbReference type="EMBL" id="MU007070">
    <property type="protein sequence ID" value="KAF2425353.1"/>
    <property type="molecule type" value="Genomic_DNA"/>
</dbReference>
<feature type="transmembrane region" description="Helical" evidence="6">
    <location>
        <begin position="54"/>
        <end position="77"/>
    </location>
</feature>
<feature type="domain" description="Rhodopsin" evidence="7">
    <location>
        <begin position="123"/>
        <end position="276"/>
    </location>
</feature>
<evidence type="ECO:0000256" key="2">
    <source>
        <dbReference type="ARBA" id="ARBA00022692"/>
    </source>
</evidence>
<gene>
    <name evidence="8" type="ORF">EJ08DRAFT_663682</name>
</gene>
<accession>A0A9P4TV95</accession>
<keyword evidence="3 6" id="KW-1133">Transmembrane helix</keyword>
<keyword evidence="9" id="KW-1185">Reference proteome</keyword>
<keyword evidence="2 6" id="KW-0812">Transmembrane</keyword>
<reference evidence="8" key="1">
    <citation type="journal article" date="2020" name="Stud. Mycol.">
        <title>101 Dothideomycetes genomes: a test case for predicting lifestyles and emergence of pathogens.</title>
        <authorList>
            <person name="Haridas S."/>
            <person name="Albert R."/>
            <person name="Binder M."/>
            <person name="Bloem J."/>
            <person name="Labutti K."/>
            <person name="Salamov A."/>
            <person name="Andreopoulos B."/>
            <person name="Baker S."/>
            <person name="Barry K."/>
            <person name="Bills G."/>
            <person name="Bluhm B."/>
            <person name="Cannon C."/>
            <person name="Castanera R."/>
            <person name="Culley D."/>
            <person name="Daum C."/>
            <person name="Ezra D."/>
            <person name="Gonzalez J."/>
            <person name="Henrissat B."/>
            <person name="Kuo A."/>
            <person name="Liang C."/>
            <person name="Lipzen A."/>
            <person name="Lutzoni F."/>
            <person name="Magnuson J."/>
            <person name="Mondo S."/>
            <person name="Nolan M."/>
            <person name="Ohm R."/>
            <person name="Pangilinan J."/>
            <person name="Park H.-J."/>
            <person name="Ramirez L."/>
            <person name="Alfaro M."/>
            <person name="Sun H."/>
            <person name="Tritt A."/>
            <person name="Yoshinaga Y."/>
            <person name="Zwiers L.-H."/>
            <person name="Turgeon B."/>
            <person name="Goodwin S."/>
            <person name="Spatafora J."/>
            <person name="Crous P."/>
            <person name="Grigoriev I."/>
        </authorList>
    </citation>
    <scope>NUCLEOTIDE SEQUENCE</scope>
    <source>
        <strain evidence="8">CBS 130266</strain>
    </source>
</reference>
<evidence type="ECO:0000313" key="8">
    <source>
        <dbReference type="EMBL" id="KAF2425353.1"/>
    </source>
</evidence>
<evidence type="ECO:0000256" key="1">
    <source>
        <dbReference type="ARBA" id="ARBA00004141"/>
    </source>
</evidence>
<dbReference type="AlphaFoldDB" id="A0A9P4TV95"/>
<comment type="similarity">
    <text evidence="5">Belongs to the SAT4 family.</text>
</comment>
<feature type="transmembrane region" description="Helical" evidence="6">
    <location>
        <begin position="210"/>
        <end position="231"/>
    </location>
</feature>
<evidence type="ECO:0000256" key="3">
    <source>
        <dbReference type="ARBA" id="ARBA00022989"/>
    </source>
</evidence>
<dbReference type="InterPro" id="IPR052337">
    <property type="entry name" value="SAT4-like"/>
</dbReference>